<dbReference type="SUPFAM" id="SSF46579">
    <property type="entry name" value="Prefoldin"/>
    <property type="match status" value="1"/>
</dbReference>
<dbReference type="CDD" id="cd22860">
    <property type="entry name" value="PDRG1"/>
    <property type="match status" value="1"/>
</dbReference>
<reference evidence="4" key="1">
    <citation type="journal article" date="2019" name="bioRxiv">
        <title>The Genome of the Zebra Mussel, Dreissena polymorpha: A Resource for Invasive Species Research.</title>
        <authorList>
            <person name="McCartney M.A."/>
            <person name="Auch B."/>
            <person name="Kono T."/>
            <person name="Mallez S."/>
            <person name="Zhang Y."/>
            <person name="Obille A."/>
            <person name="Becker A."/>
            <person name="Abrahante J.E."/>
            <person name="Garbe J."/>
            <person name="Badalamenti J.P."/>
            <person name="Herman A."/>
            <person name="Mangelson H."/>
            <person name="Liachko I."/>
            <person name="Sullivan S."/>
            <person name="Sone E.D."/>
            <person name="Koren S."/>
            <person name="Silverstein K.A.T."/>
            <person name="Beckman K.B."/>
            <person name="Gohl D.M."/>
        </authorList>
    </citation>
    <scope>NUCLEOTIDE SEQUENCE</scope>
    <source>
        <strain evidence="4">Duluth1</strain>
        <tissue evidence="4">Whole animal</tissue>
    </source>
</reference>
<comment type="subcellular location">
    <subcellularLocation>
        <location evidence="1">Cytoplasm</location>
    </subcellularLocation>
</comment>
<keyword evidence="2" id="KW-0963">Cytoplasm</keyword>
<dbReference type="EMBL" id="JAIWYP010000002">
    <property type="protein sequence ID" value="KAH3860768.1"/>
    <property type="molecule type" value="Genomic_DNA"/>
</dbReference>
<evidence type="ECO:0008006" key="6">
    <source>
        <dbReference type="Google" id="ProtNLM"/>
    </source>
</evidence>
<comment type="caution">
    <text evidence="4">The sequence shown here is derived from an EMBL/GenBank/DDBJ whole genome shotgun (WGS) entry which is preliminary data.</text>
</comment>
<gene>
    <name evidence="4" type="ORF">DPMN_023689</name>
</gene>
<accession>A0A9D4LLM1</accession>
<dbReference type="PANTHER" id="PTHR21162">
    <property type="entry name" value="P53 AND DNA DAMAGE-REGULATED PROTEIN"/>
    <property type="match status" value="1"/>
</dbReference>
<dbReference type="GO" id="GO:0005737">
    <property type="term" value="C:cytoplasm"/>
    <property type="evidence" value="ECO:0007669"/>
    <property type="project" value="UniProtKB-SubCell"/>
</dbReference>
<evidence type="ECO:0000256" key="3">
    <source>
        <dbReference type="ARBA" id="ARBA00023186"/>
    </source>
</evidence>
<dbReference type="Proteomes" id="UP000828390">
    <property type="component" value="Unassembled WGS sequence"/>
</dbReference>
<dbReference type="OrthoDB" id="20282at2759"/>
<dbReference type="AlphaFoldDB" id="A0A9D4LLM1"/>
<name>A0A9D4LLM1_DREPO</name>
<evidence type="ECO:0000256" key="1">
    <source>
        <dbReference type="ARBA" id="ARBA00004496"/>
    </source>
</evidence>
<dbReference type="InterPro" id="IPR030482">
    <property type="entry name" value="PDRG1"/>
</dbReference>
<evidence type="ECO:0000256" key="2">
    <source>
        <dbReference type="ARBA" id="ARBA00022490"/>
    </source>
</evidence>
<dbReference type="PANTHER" id="PTHR21162:SF0">
    <property type="entry name" value="P53 AND DNA DAMAGE-REGULATED PROTEIN 1"/>
    <property type="match status" value="1"/>
</dbReference>
<reference evidence="4" key="2">
    <citation type="submission" date="2020-11" db="EMBL/GenBank/DDBJ databases">
        <authorList>
            <person name="McCartney M.A."/>
            <person name="Auch B."/>
            <person name="Kono T."/>
            <person name="Mallez S."/>
            <person name="Becker A."/>
            <person name="Gohl D.M."/>
            <person name="Silverstein K.A.T."/>
            <person name="Koren S."/>
            <person name="Bechman K.B."/>
            <person name="Herman A."/>
            <person name="Abrahante J.E."/>
            <person name="Garbe J."/>
        </authorList>
    </citation>
    <scope>NUCLEOTIDE SEQUENCE</scope>
    <source>
        <strain evidence="4">Duluth1</strain>
        <tissue evidence="4">Whole animal</tissue>
    </source>
</reference>
<evidence type="ECO:0000313" key="4">
    <source>
        <dbReference type="EMBL" id="KAH3860768.1"/>
    </source>
</evidence>
<keyword evidence="3" id="KW-0143">Chaperone</keyword>
<keyword evidence="5" id="KW-1185">Reference proteome</keyword>
<protein>
    <recommendedName>
        <fullName evidence="6">P53 and DNA damage-regulated protein 1</fullName>
    </recommendedName>
</protein>
<proteinExistence type="predicted"/>
<organism evidence="4 5">
    <name type="scientific">Dreissena polymorpha</name>
    <name type="common">Zebra mussel</name>
    <name type="synonym">Mytilus polymorpha</name>
    <dbReference type="NCBI Taxonomy" id="45954"/>
    <lineage>
        <taxon>Eukaryota</taxon>
        <taxon>Metazoa</taxon>
        <taxon>Spiralia</taxon>
        <taxon>Lophotrochozoa</taxon>
        <taxon>Mollusca</taxon>
        <taxon>Bivalvia</taxon>
        <taxon>Autobranchia</taxon>
        <taxon>Heteroconchia</taxon>
        <taxon>Euheterodonta</taxon>
        <taxon>Imparidentia</taxon>
        <taxon>Neoheterodontei</taxon>
        <taxon>Myida</taxon>
        <taxon>Dreissenoidea</taxon>
        <taxon>Dreissenidae</taxon>
        <taxon>Dreissena</taxon>
    </lineage>
</organism>
<evidence type="ECO:0000313" key="5">
    <source>
        <dbReference type="Proteomes" id="UP000828390"/>
    </source>
</evidence>
<sequence>MMAYGSPHTSVRGHEGQGKVMELMYEMEMAAEDILTDKQQIIDLDRKRQKTREAIRVLSKDHKSDKHWVCVGNMFLKLPAARTKTVLNEDFNKLDGEINSLRTNLKQKVNKLRDLEMKEDIKGFNLTPLSKSDLQHIDNYF</sequence>
<dbReference type="InterPro" id="IPR009053">
    <property type="entry name" value="Prefoldin"/>
</dbReference>
<dbReference type="Gene3D" id="1.10.287.370">
    <property type="match status" value="1"/>
</dbReference>